<feature type="domain" description="Carbohydrate binding module family 25" evidence="16">
    <location>
        <begin position="448"/>
        <end position="540"/>
    </location>
</feature>
<comment type="pathway">
    <text evidence="4">Glycan biosynthesis; starch biosynthesis.</text>
</comment>
<evidence type="ECO:0000256" key="12">
    <source>
        <dbReference type="ARBA" id="ARBA00022946"/>
    </source>
</evidence>
<dbReference type="PANTHER" id="PTHR46083:SF5">
    <property type="entry name" value="STARCH SYNTHASE 3, CHLOROPLASTIC_AMYLOPLASTIC"/>
    <property type="match status" value="1"/>
</dbReference>
<dbReference type="SMART" id="SM01066">
    <property type="entry name" value="CBM_25"/>
    <property type="match status" value="3"/>
</dbReference>
<protein>
    <recommendedName>
        <fullName evidence="6">starch synthase</fullName>
        <ecNumber evidence="6">2.4.1.21</ecNumber>
    </recommendedName>
    <alternativeName>
        <fullName evidence="14">Soluble starch synthase III</fullName>
    </alternativeName>
</protein>
<evidence type="ECO:0000256" key="4">
    <source>
        <dbReference type="ARBA" id="ARBA00004727"/>
    </source>
</evidence>
<dbReference type="HAMAP" id="MF_00484">
    <property type="entry name" value="Glycogen_synth"/>
    <property type="match status" value="1"/>
</dbReference>
<dbReference type="GO" id="GO:0009507">
    <property type="term" value="C:chloroplast"/>
    <property type="evidence" value="ECO:0007669"/>
    <property type="project" value="UniProtKB-SubCell"/>
</dbReference>
<feature type="compositionally biased region" description="Basic and acidic residues" evidence="15">
    <location>
        <begin position="103"/>
        <end position="116"/>
    </location>
</feature>
<dbReference type="InterPro" id="IPR005085">
    <property type="entry name" value="CBM25"/>
</dbReference>
<keyword evidence="13" id="KW-0035">Amyloplast</keyword>
<dbReference type="UniPathway" id="UPA00152"/>
<dbReference type="Pfam" id="PF13692">
    <property type="entry name" value="Glyco_trans_1_4"/>
    <property type="match status" value="1"/>
</dbReference>
<dbReference type="GeneID" id="111010946"/>
<accession>A0A6J1CHI6</accession>
<dbReference type="OrthoDB" id="2018403at2759"/>
<dbReference type="AlphaFoldDB" id="A0A6J1CHI6"/>
<dbReference type="PANTHER" id="PTHR46083">
    <property type="match status" value="1"/>
</dbReference>
<evidence type="ECO:0000313" key="18">
    <source>
        <dbReference type="RefSeq" id="XP_022140228.1"/>
    </source>
</evidence>
<dbReference type="Proteomes" id="UP000504603">
    <property type="component" value="Unplaced"/>
</dbReference>
<dbReference type="GO" id="GO:0010021">
    <property type="term" value="P:amylopectin biosynthetic process"/>
    <property type="evidence" value="ECO:0007669"/>
    <property type="project" value="UniProtKB-ARBA"/>
</dbReference>
<comment type="similarity">
    <text evidence="5">Belongs to the glycosyltransferase 1 family. Bacterial/plant glycogen synthase subfamily.</text>
</comment>
<gene>
    <name evidence="18 19" type="primary">LOC111010946</name>
</gene>
<comment type="subcellular location">
    <subcellularLocation>
        <location evidence="3">Plastid</location>
        <location evidence="3">Amyloplast</location>
    </subcellularLocation>
    <subcellularLocation>
        <location evidence="2">Plastid</location>
        <location evidence="2">Chloroplast</location>
    </subcellularLocation>
</comment>
<evidence type="ECO:0000256" key="3">
    <source>
        <dbReference type="ARBA" id="ARBA00004602"/>
    </source>
</evidence>
<keyword evidence="8" id="KW-0934">Plastid</keyword>
<keyword evidence="7" id="KW-0150">Chloroplast</keyword>
<dbReference type="Pfam" id="PF16760">
    <property type="entry name" value="CBM53"/>
    <property type="match status" value="3"/>
</dbReference>
<feature type="region of interest" description="Disordered" evidence="15">
    <location>
        <begin position="64"/>
        <end position="134"/>
    </location>
</feature>
<evidence type="ECO:0000259" key="16">
    <source>
        <dbReference type="SMART" id="SM01066"/>
    </source>
</evidence>
<evidence type="ECO:0000256" key="7">
    <source>
        <dbReference type="ARBA" id="ARBA00022528"/>
    </source>
</evidence>
<keyword evidence="10" id="KW-0808">Transferase</keyword>
<dbReference type="RefSeq" id="XP_022140229.1">
    <property type="nucleotide sequence ID" value="XM_022284537.1"/>
</dbReference>
<dbReference type="InterPro" id="IPR011835">
    <property type="entry name" value="GS/SS"/>
</dbReference>
<dbReference type="CDD" id="cd03791">
    <property type="entry name" value="GT5_Glycogen_synthase_DULL1-like"/>
    <property type="match status" value="1"/>
</dbReference>
<evidence type="ECO:0000256" key="5">
    <source>
        <dbReference type="ARBA" id="ARBA00010281"/>
    </source>
</evidence>
<evidence type="ECO:0000256" key="11">
    <source>
        <dbReference type="ARBA" id="ARBA00022922"/>
    </source>
</evidence>
<organism evidence="17 18">
    <name type="scientific">Momordica charantia</name>
    <name type="common">Bitter gourd</name>
    <name type="synonym">Balsam pear</name>
    <dbReference type="NCBI Taxonomy" id="3673"/>
    <lineage>
        <taxon>Eukaryota</taxon>
        <taxon>Viridiplantae</taxon>
        <taxon>Streptophyta</taxon>
        <taxon>Embryophyta</taxon>
        <taxon>Tracheophyta</taxon>
        <taxon>Spermatophyta</taxon>
        <taxon>Magnoliopsida</taxon>
        <taxon>eudicotyledons</taxon>
        <taxon>Gunneridae</taxon>
        <taxon>Pentapetalae</taxon>
        <taxon>rosids</taxon>
        <taxon>fabids</taxon>
        <taxon>Cucurbitales</taxon>
        <taxon>Cucurbitaceae</taxon>
        <taxon>Momordiceae</taxon>
        <taxon>Momordica</taxon>
    </lineage>
</organism>
<dbReference type="SUPFAM" id="SSF53756">
    <property type="entry name" value="UDP-Glycosyltransferase/glycogen phosphorylase"/>
    <property type="match status" value="1"/>
</dbReference>
<evidence type="ECO:0000256" key="9">
    <source>
        <dbReference type="ARBA" id="ARBA00022676"/>
    </source>
</evidence>
<keyword evidence="17" id="KW-1185">Reference proteome</keyword>
<evidence type="ECO:0000256" key="2">
    <source>
        <dbReference type="ARBA" id="ARBA00004229"/>
    </source>
</evidence>
<sequence length="1157" mass="131119">MEVALQAHVSRSWRTTSFSEAGAGSLKFKLFHGNRASSTTSSTLSPLWFRGHLVAGTSFRIVAAARQSDSSRKRSRKLSTARLESSAPKGFKPKAPVGASTPKTDRSRDGEKEGSAKLKSATQKEPPIQATLKLKVGDEEDIAGKISLEDEDVQKGIENHADIKSSLTSKSTSVGENTADIENGMVGRFSGIDKRSREKEVENRPDETVSDVLDNYADDEPLKREEKLTEEDSLKLKLEMEANAKKQEIERLAEENFLGGNQVFVFPPVVKPDQDIEVFFNRSLSILNDEPDVLIMGAFNDWKWKSFTIRLNRAYLDGDWWSCQIHVPKEAYKIDFVFFNGKDVYENNDKRDFCISVEGGMDASTFEDFLLEEKRKELERLAKERAERERQEEELRRKEAEKVASEADRAQAKAETERRREILKQVLKMAARSVDNVWFIEPSEYQGGDSVRLYYNKRSGPLAHANELWIHGGHNNWTDGLSIIERLVFSETKVGCDWWYADVIVPDQAIVLDWVLADGLPRNANTYDNNHRHDFHAIVPKSISEELYWVEEEHRIYSKLQEERRLREEAARAKAEKTARMKSEMRERTLKNFLLSQKHVVFTDPVEVQAGSPVTVFYNPANAPLNGKPEVWFRCSFNRWSHRKGPLPPQKMLPADSGSHVKATVKVPLDAYMMDFVFSEREDGGIFDNKNGMDYHIPVTGGITKEPPLHIVHIAVEMAPIAKVGGLGDVVTSLSRAIQDLSHNVDIILPKYDSLNLSNVANFHHQQTYFWGGTEIKVWFGKVEGLSVYFLEPQNGFFWTGCIYGCRNDGERFGFFCHAALEFLLQGGFHPDIIHCHDWSSAPVAWLFKEQYMHYGLSKARVVFTIHNLEFGAQLIGRAMLYSDKATTVSPTYSREVAGNPVIAPHLHKFRGIVNGIDPDIWDPYNDKFIPVSYTSENVIEGKRAAKEALQQRLGLKRSDLPLIGIITRLTHQKGIHLIKHAIWRTIDRGGQVVLLGSAPDPRIQNDFVNLANELHSTHGDRARLCLTYDEPLSHLIYAGADLILVPSIFEPCGLTQLTAMRYGSVPVVRKTGGLHDTVFDVDHDKERAQAAGLEPNGFNFEGADPSGVDYALNRAISAWYNDRSWFHSLCKRVMEQDWSWNRPALDYLELYHAARK</sequence>
<dbReference type="GO" id="GO:0019252">
    <property type="term" value="P:starch biosynthetic process"/>
    <property type="evidence" value="ECO:0007669"/>
    <property type="project" value="UniProtKB-UniPathway"/>
</dbReference>
<dbReference type="GO" id="GO:0009011">
    <property type="term" value="F:alpha-1,4-glucan glucosyltransferase (ADP-glucose donor) activity"/>
    <property type="evidence" value="ECO:0007669"/>
    <property type="project" value="UniProtKB-EC"/>
</dbReference>
<evidence type="ECO:0000313" key="17">
    <source>
        <dbReference type="Proteomes" id="UP000504603"/>
    </source>
</evidence>
<evidence type="ECO:0000256" key="1">
    <source>
        <dbReference type="ARBA" id="ARBA00001478"/>
    </source>
</evidence>
<feature type="domain" description="Carbohydrate binding module family 25" evidence="16">
    <location>
        <begin position="273"/>
        <end position="358"/>
    </location>
</feature>
<evidence type="ECO:0000256" key="14">
    <source>
        <dbReference type="ARBA" id="ARBA00079503"/>
    </source>
</evidence>
<feature type="region of interest" description="Disordered" evidence="15">
    <location>
        <begin position="389"/>
        <end position="412"/>
    </location>
</feature>
<evidence type="ECO:0000313" key="19">
    <source>
        <dbReference type="RefSeq" id="XP_022140229.1"/>
    </source>
</evidence>
<keyword evidence="12" id="KW-0809">Transit peptide</keyword>
<dbReference type="Gene3D" id="3.40.50.2000">
    <property type="entry name" value="Glycogen Phosphorylase B"/>
    <property type="match status" value="2"/>
</dbReference>
<keyword evidence="9" id="KW-0328">Glycosyltransferase</keyword>
<reference evidence="18 19" key="1">
    <citation type="submission" date="2025-04" db="UniProtKB">
        <authorList>
            <consortium name="RefSeq"/>
        </authorList>
    </citation>
    <scope>IDENTIFICATION</scope>
    <source>
        <strain evidence="18 19">OHB3-1</strain>
    </source>
</reference>
<name>A0A6J1CHI6_MOMCH</name>
<dbReference type="RefSeq" id="XP_022140228.1">
    <property type="nucleotide sequence ID" value="XM_022284536.1"/>
</dbReference>
<dbReference type="KEGG" id="mcha:111010946"/>
<evidence type="ECO:0000256" key="6">
    <source>
        <dbReference type="ARBA" id="ARBA00012588"/>
    </source>
</evidence>
<evidence type="ECO:0000256" key="8">
    <source>
        <dbReference type="ARBA" id="ARBA00022640"/>
    </source>
</evidence>
<evidence type="ECO:0000256" key="10">
    <source>
        <dbReference type="ARBA" id="ARBA00022679"/>
    </source>
</evidence>
<dbReference type="GO" id="GO:2001070">
    <property type="term" value="F:starch binding"/>
    <property type="evidence" value="ECO:0007669"/>
    <property type="project" value="InterPro"/>
</dbReference>
<proteinExistence type="inferred from homology"/>
<dbReference type="InterPro" id="IPR013783">
    <property type="entry name" value="Ig-like_fold"/>
</dbReference>
<evidence type="ECO:0000256" key="15">
    <source>
        <dbReference type="SAM" id="MobiDB-lite"/>
    </source>
</evidence>
<dbReference type="FunFam" id="3.40.50.2000:FF:000165">
    <property type="entry name" value="Starch synthase, chloroplastic/amyloplastic"/>
    <property type="match status" value="1"/>
</dbReference>
<evidence type="ECO:0000256" key="13">
    <source>
        <dbReference type="ARBA" id="ARBA00023234"/>
    </source>
</evidence>
<dbReference type="EC" id="2.4.1.21" evidence="6"/>
<feature type="domain" description="Carbohydrate binding module family 25" evidence="16">
    <location>
        <begin position="611"/>
        <end position="700"/>
    </location>
</feature>
<dbReference type="GO" id="GO:0009501">
    <property type="term" value="C:amyloplast"/>
    <property type="evidence" value="ECO:0007669"/>
    <property type="project" value="UniProtKB-SubCell"/>
</dbReference>
<keyword evidence="11" id="KW-0750">Starch biosynthesis</keyword>
<comment type="catalytic activity">
    <reaction evidence="1">
        <text>[(1-&gt;4)-alpha-D-glucosyl](n) + ADP-alpha-D-glucose = [(1-&gt;4)-alpha-D-glucosyl](n+1) + ADP + H(+)</text>
        <dbReference type="Rhea" id="RHEA:18189"/>
        <dbReference type="Rhea" id="RHEA-COMP:9584"/>
        <dbReference type="Rhea" id="RHEA-COMP:9587"/>
        <dbReference type="ChEBI" id="CHEBI:15378"/>
        <dbReference type="ChEBI" id="CHEBI:15444"/>
        <dbReference type="ChEBI" id="CHEBI:57498"/>
        <dbReference type="ChEBI" id="CHEBI:456216"/>
        <dbReference type="EC" id="2.4.1.21"/>
    </reaction>
</comment>
<dbReference type="Gene3D" id="2.60.40.10">
    <property type="entry name" value="Immunoglobulins"/>
    <property type="match status" value="2"/>
</dbReference>
<dbReference type="Pfam" id="PF08323">
    <property type="entry name" value="Glyco_transf_5"/>
    <property type="match status" value="1"/>
</dbReference>
<dbReference type="GO" id="GO:0004373">
    <property type="term" value="F:alpha-1,4-glucan glucosyltransferase (UDP-glucose donor) activity"/>
    <property type="evidence" value="ECO:0007669"/>
    <property type="project" value="InterPro"/>
</dbReference>
<dbReference type="InterPro" id="IPR013534">
    <property type="entry name" value="Starch_synth_cat_dom"/>
</dbReference>